<evidence type="ECO:0000313" key="4">
    <source>
        <dbReference type="Proteomes" id="UP000662736"/>
    </source>
</evidence>
<protein>
    <submittedName>
        <fullName evidence="2">Phage tail protein</fullName>
    </submittedName>
</protein>
<organism evidence="2 4">
    <name type="scientific">Glaesserella parasuis</name>
    <name type="common">Haemophilus parasuis</name>
    <dbReference type="NCBI Taxonomy" id="738"/>
    <lineage>
        <taxon>Bacteria</taxon>
        <taxon>Pseudomonadati</taxon>
        <taxon>Pseudomonadota</taxon>
        <taxon>Gammaproteobacteria</taxon>
        <taxon>Pasteurellales</taxon>
        <taxon>Pasteurellaceae</taxon>
        <taxon>Glaesserella</taxon>
    </lineage>
</organism>
<proteinExistence type="predicted"/>
<reference evidence="2" key="2">
    <citation type="submission" date="2021-03" db="EMBL/GenBank/DDBJ databases">
        <title>Characterization of a novel Integrative Conjugative Element in Glaesserella parasuis.</title>
        <authorList>
            <person name="Hu G."/>
            <person name="Sun H."/>
        </authorList>
    </citation>
    <scope>NUCLEOTIDE SEQUENCE</scope>
    <source>
        <strain evidence="2">GHP1807</strain>
    </source>
</reference>
<sequence>MAEVFEGSCVLEVDGVEIDITKLDVKIQTGRKVVKTMNSAGRAKGYAQGIEEITLSITAVEPKDGTVIDWKNIKDAKLTKYPLNNAEKRTSYLGCFTIEVGASYTVDNESQIDIQLGALREVVE</sequence>
<dbReference type="RefSeq" id="WP_005711906.1">
    <property type="nucleotide sequence ID" value="NZ_CBCRUP010000028.1"/>
</dbReference>
<dbReference type="EMBL" id="CP071491">
    <property type="protein sequence ID" value="QSX17224.1"/>
    <property type="molecule type" value="Genomic_DNA"/>
</dbReference>
<evidence type="ECO:0000313" key="1">
    <source>
        <dbReference type="EMBL" id="QKY72414.1"/>
    </source>
</evidence>
<name>A0A1S9ZXS2_GLAPU</name>
<reference evidence="1 3" key="1">
    <citation type="submission" date="2019-06" db="EMBL/GenBank/DDBJ databases">
        <title>Complete genome sequence of Haemophilus parasuis HPS412.</title>
        <authorList>
            <person name="Yang S."/>
            <person name="Huang C."/>
        </authorList>
    </citation>
    <scope>NUCLEOTIDE SEQUENCE [LARGE SCALE GENOMIC DNA]</scope>
    <source>
        <strain evidence="1 3">HPS412</strain>
    </source>
</reference>
<gene>
    <name evidence="1" type="ORF">FLK62_03595</name>
    <name evidence="2" type="ORF">J1G54_01185</name>
</gene>
<dbReference type="EMBL" id="CP041334">
    <property type="protein sequence ID" value="QKY72414.1"/>
    <property type="molecule type" value="Genomic_DNA"/>
</dbReference>
<dbReference type="Proteomes" id="UP000509790">
    <property type="component" value="Chromosome"/>
</dbReference>
<dbReference type="AlphaFoldDB" id="A0A1S9ZXS2"/>
<evidence type="ECO:0000313" key="2">
    <source>
        <dbReference type="EMBL" id="QSX17224.1"/>
    </source>
</evidence>
<dbReference type="GeneID" id="66618672"/>
<accession>A0A1S9ZXS2</accession>
<evidence type="ECO:0000313" key="3">
    <source>
        <dbReference type="Proteomes" id="UP000509790"/>
    </source>
</evidence>
<dbReference type="Proteomes" id="UP000662736">
    <property type="component" value="Chromosome"/>
</dbReference>